<dbReference type="STRING" id="145857.GA0070616_2184"/>
<evidence type="ECO:0000313" key="2">
    <source>
        <dbReference type="EMBL" id="SCL21043.1"/>
    </source>
</evidence>
<gene>
    <name evidence="2" type="ORF">GA0070616_2184</name>
</gene>
<protein>
    <submittedName>
        <fullName evidence="2">Uncharacterized protein</fullName>
    </submittedName>
</protein>
<dbReference type="AlphaFoldDB" id="A0A1C6RV18"/>
<feature type="compositionally biased region" description="Basic and acidic residues" evidence="1">
    <location>
        <begin position="25"/>
        <end position="38"/>
    </location>
</feature>
<feature type="region of interest" description="Disordered" evidence="1">
    <location>
        <begin position="25"/>
        <end position="48"/>
    </location>
</feature>
<dbReference type="RefSeq" id="WP_175440033.1">
    <property type="nucleotide sequence ID" value="NZ_FMHT01000003.1"/>
</dbReference>
<sequence>MEILLFLLFLVLLAVLSAAGITVDSRDSADWKPTDGGRRWTSRTCCGN</sequence>
<accession>A0A1C6RV18</accession>
<evidence type="ECO:0000313" key="3">
    <source>
        <dbReference type="Proteomes" id="UP000199699"/>
    </source>
</evidence>
<dbReference type="Proteomes" id="UP000199699">
    <property type="component" value="Unassembled WGS sequence"/>
</dbReference>
<name>A0A1C6RV18_9ACTN</name>
<reference evidence="2 3" key="1">
    <citation type="submission" date="2016-06" db="EMBL/GenBank/DDBJ databases">
        <authorList>
            <person name="Kjaerup R.B."/>
            <person name="Dalgaard T.S."/>
            <person name="Juul-Madsen H.R."/>
        </authorList>
    </citation>
    <scope>NUCLEOTIDE SEQUENCE [LARGE SCALE GENOMIC DNA]</scope>
    <source>
        <strain evidence="2 3">DSM 43818</strain>
    </source>
</reference>
<evidence type="ECO:0000256" key="1">
    <source>
        <dbReference type="SAM" id="MobiDB-lite"/>
    </source>
</evidence>
<proteinExistence type="predicted"/>
<dbReference type="EMBL" id="FMHT01000003">
    <property type="protein sequence ID" value="SCL21043.1"/>
    <property type="molecule type" value="Genomic_DNA"/>
</dbReference>
<organism evidence="2 3">
    <name type="scientific">Micromonospora nigra</name>
    <dbReference type="NCBI Taxonomy" id="145857"/>
    <lineage>
        <taxon>Bacteria</taxon>
        <taxon>Bacillati</taxon>
        <taxon>Actinomycetota</taxon>
        <taxon>Actinomycetes</taxon>
        <taxon>Micromonosporales</taxon>
        <taxon>Micromonosporaceae</taxon>
        <taxon>Micromonospora</taxon>
    </lineage>
</organism>
<keyword evidence="3" id="KW-1185">Reference proteome</keyword>